<evidence type="ECO:0000256" key="1">
    <source>
        <dbReference type="SAM" id="Phobius"/>
    </source>
</evidence>
<dbReference type="GeneID" id="41716695"/>
<dbReference type="Proteomes" id="UP000325030">
    <property type="component" value="Chromosome"/>
</dbReference>
<dbReference type="EMBL" id="AP018929">
    <property type="protein sequence ID" value="BBG22921.1"/>
    <property type="molecule type" value="Genomic_DNA"/>
</dbReference>
<keyword evidence="1" id="KW-0472">Membrane</keyword>
<gene>
    <name evidence="3" type="ORF">IC006_0205</name>
    <name evidence="4" type="ORF">IC007_0186</name>
</gene>
<proteinExistence type="predicted"/>
<accession>A0A510DZL2</accession>
<dbReference type="KEGG" id="step:IC006_0205"/>
<feature type="transmembrane region" description="Helical" evidence="1">
    <location>
        <begin position="144"/>
        <end position="168"/>
    </location>
</feature>
<feature type="transmembrane region" description="Helical" evidence="1">
    <location>
        <begin position="35"/>
        <end position="53"/>
    </location>
</feature>
<reference evidence="4 5" key="2">
    <citation type="journal article" date="2020" name="Int. J. Syst. Evol. Microbiol.">
        <title>Sulfuracidifex tepidarius gen. nov., sp. nov. and transfer of Sulfolobus metallicus Huber and Stetter 1992 to the genus Sulfuracidifex as Sulfuracidifex metallicus comb. nov.</title>
        <authorList>
            <person name="Itoh T."/>
            <person name="Miura T."/>
            <person name="Sakai H.D."/>
            <person name="Kato S."/>
            <person name="Ohkuma M."/>
            <person name="Takashina T."/>
        </authorList>
    </citation>
    <scope>NUCLEOTIDE SEQUENCE</scope>
    <source>
        <strain evidence="3 5">IC-006</strain>
        <strain evidence="4">IC-007</strain>
    </source>
</reference>
<evidence type="ECO:0000313" key="6">
    <source>
        <dbReference type="Proteomes" id="UP000325030"/>
    </source>
</evidence>
<sequence>MRPCPRCGHPNEDDANFCSNCGYRLTSGKVSSSKFALSYSLYVVYLIFSFLSLDSSGKIPHLMNAESVLIFTQSNVFIPLYIYSIISFILFITFLITFRNLLDGFQNRAISFASSLLSFGSKTLLMVVLFGSLLIFVLDTDNLFSFFFPLVVGLGVLGFISSILGLSISSFMIGRICNKPLISLTVVLYLIPLIGFAIT</sequence>
<accession>A0A510DRW4</accession>
<feature type="domain" description="Zinc-ribbon" evidence="2">
    <location>
        <begin position="4"/>
        <end position="25"/>
    </location>
</feature>
<keyword evidence="5" id="KW-1185">Reference proteome</keyword>
<dbReference type="AlphaFoldDB" id="A0A510DZL2"/>
<protein>
    <recommendedName>
        <fullName evidence="2">Zinc-ribbon domain-containing protein</fullName>
    </recommendedName>
</protein>
<dbReference type="EMBL" id="AP018930">
    <property type="protein sequence ID" value="BBG25681.1"/>
    <property type="molecule type" value="Genomic_DNA"/>
</dbReference>
<evidence type="ECO:0000313" key="5">
    <source>
        <dbReference type="Proteomes" id="UP000322983"/>
    </source>
</evidence>
<dbReference type="InterPro" id="IPR026870">
    <property type="entry name" value="Zinc_ribbon_dom"/>
</dbReference>
<keyword evidence="1" id="KW-0812">Transmembrane</keyword>
<evidence type="ECO:0000313" key="3">
    <source>
        <dbReference type="EMBL" id="BBG22921.1"/>
    </source>
</evidence>
<evidence type="ECO:0000313" key="4">
    <source>
        <dbReference type="EMBL" id="BBG25681.1"/>
    </source>
</evidence>
<feature type="transmembrane region" description="Helical" evidence="1">
    <location>
        <begin position="180"/>
        <end position="198"/>
    </location>
</feature>
<feature type="transmembrane region" description="Helical" evidence="1">
    <location>
        <begin position="110"/>
        <end position="138"/>
    </location>
</feature>
<reference evidence="6" key="1">
    <citation type="submission" date="2018-09" db="EMBL/GenBank/DDBJ databases">
        <title>Complete Genome Sequencing of Sulfolobus sp. JCM 16834.</title>
        <authorList>
            <person name="Kato S."/>
            <person name="Itoh T."/>
            <person name="Ohkuma M."/>
        </authorList>
    </citation>
    <scope>NUCLEOTIDE SEQUENCE [LARGE SCALE GENOMIC DNA]</scope>
    <source>
        <strain evidence="6">IC-007</strain>
    </source>
</reference>
<name>A0A510DZL2_9CREN</name>
<feature type="transmembrane region" description="Helical" evidence="1">
    <location>
        <begin position="76"/>
        <end position="98"/>
    </location>
</feature>
<dbReference type="RefSeq" id="WP_162205007.1">
    <property type="nucleotide sequence ID" value="NZ_AP018929.1"/>
</dbReference>
<keyword evidence="1" id="KW-1133">Transmembrane helix</keyword>
<dbReference type="Pfam" id="PF13240">
    <property type="entry name" value="Zn_Ribbon_1"/>
    <property type="match status" value="1"/>
</dbReference>
<dbReference type="Proteomes" id="UP000322983">
    <property type="component" value="Chromosome"/>
</dbReference>
<organism evidence="4 6">
    <name type="scientific">Sulfuracidifex tepidarius</name>
    <dbReference type="NCBI Taxonomy" id="1294262"/>
    <lineage>
        <taxon>Archaea</taxon>
        <taxon>Thermoproteota</taxon>
        <taxon>Thermoprotei</taxon>
        <taxon>Sulfolobales</taxon>
        <taxon>Sulfolobaceae</taxon>
        <taxon>Sulfuracidifex</taxon>
    </lineage>
</organism>
<evidence type="ECO:0000259" key="2">
    <source>
        <dbReference type="Pfam" id="PF13240"/>
    </source>
</evidence>
<dbReference type="STRING" id="1294262.GCA_001316085_02345"/>
<dbReference type="OrthoDB" id="43499at2157"/>